<organism evidence="2 3">
    <name type="scientific">Bacillus cereus</name>
    <dbReference type="NCBI Taxonomy" id="1396"/>
    <lineage>
        <taxon>Bacteria</taxon>
        <taxon>Bacillati</taxon>
        <taxon>Bacillota</taxon>
        <taxon>Bacilli</taxon>
        <taxon>Bacillales</taxon>
        <taxon>Bacillaceae</taxon>
        <taxon>Bacillus</taxon>
        <taxon>Bacillus cereus group</taxon>
    </lineage>
</organism>
<dbReference type="Proteomes" id="UP000225872">
    <property type="component" value="Unassembled WGS sequence"/>
</dbReference>
<evidence type="ECO:0000256" key="1">
    <source>
        <dbReference type="SAM" id="MobiDB-lite"/>
    </source>
</evidence>
<reference evidence="2 3" key="1">
    <citation type="submission" date="2017-09" db="EMBL/GenBank/DDBJ databases">
        <title>Large-scale bioinformatics analysis of Bacillus genomes uncovers conserved roles of natural products in bacterial physiology.</title>
        <authorList>
            <consortium name="Agbiome Team Llc"/>
            <person name="Bleich R.M."/>
            <person name="Grubbs K.J."/>
            <person name="Santa Maria K.C."/>
            <person name="Allen S.E."/>
            <person name="Farag S."/>
            <person name="Shank E.A."/>
            <person name="Bowers A."/>
        </authorList>
    </citation>
    <scope>NUCLEOTIDE SEQUENCE [LARGE SCALE GENOMIC DNA]</scope>
    <source>
        <strain evidence="2 3">AFS041432</strain>
    </source>
</reference>
<comment type="caution">
    <text evidence="2">The sequence shown here is derived from an EMBL/GenBank/DDBJ whole genome shotgun (WGS) entry which is preliminary data.</text>
</comment>
<feature type="region of interest" description="Disordered" evidence="1">
    <location>
        <begin position="91"/>
        <end position="116"/>
    </location>
</feature>
<sequence length="116" mass="11289">MYQRNCFSCDGRRNSGSIGSTGPTGATGPTGNAGPTGTGLQSTTAFSLAAAPNYKTGQVVTYTSSGYVVKKDAPQGFPNVSPDYIVLVEGGPTGATGTTGSTGSTGSTGITGPTGA</sequence>
<evidence type="ECO:0000313" key="2">
    <source>
        <dbReference type="EMBL" id="PGS91326.1"/>
    </source>
</evidence>
<accession>A0A2C1CT71</accession>
<dbReference type="AlphaFoldDB" id="A0A2C1CT71"/>
<feature type="compositionally biased region" description="Low complexity" evidence="1">
    <location>
        <begin position="95"/>
        <end position="116"/>
    </location>
</feature>
<feature type="compositionally biased region" description="Low complexity" evidence="1">
    <location>
        <begin position="14"/>
        <end position="39"/>
    </location>
</feature>
<feature type="non-terminal residue" evidence="2">
    <location>
        <position position="116"/>
    </location>
</feature>
<dbReference type="EMBL" id="NULO01000144">
    <property type="protein sequence ID" value="PGS91326.1"/>
    <property type="molecule type" value="Genomic_DNA"/>
</dbReference>
<protein>
    <recommendedName>
        <fullName evidence="4">Collagen-like protein</fullName>
    </recommendedName>
</protein>
<gene>
    <name evidence="2" type="ORF">COD09_28225</name>
</gene>
<name>A0A2C1CT71_BACCE</name>
<evidence type="ECO:0008006" key="4">
    <source>
        <dbReference type="Google" id="ProtNLM"/>
    </source>
</evidence>
<evidence type="ECO:0000313" key="3">
    <source>
        <dbReference type="Proteomes" id="UP000225872"/>
    </source>
</evidence>
<feature type="region of interest" description="Disordered" evidence="1">
    <location>
        <begin position="1"/>
        <end position="41"/>
    </location>
</feature>
<proteinExistence type="predicted"/>